<keyword evidence="2" id="KW-1185">Reference proteome</keyword>
<protein>
    <submittedName>
        <fullName evidence="1">Uncharacterized protein</fullName>
    </submittedName>
</protein>
<dbReference type="Proteomes" id="UP001054945">
    <property type="component" value="Unassembled WGS sequence"/>
</dbReference>
<proteinExistence type="predicted"/>
<evidence type="ECO:0000313" key="2">
    <source>
        <dbReference type="Proteomes" id="UP001054945"/>
    </source>
</evidence>
<accession>A0AAV4XPM1</accession>
<evidence type="ECO:0000313" key="1">
    <source>
        <dbReference type="EMBL" id="GIY96587.1"/>
    </source>
</evidence>
<sequence>MFVICSSVEHSYPSSGLVFKSDFLSIRPDDFGPKCPACPIQEISVHGDMGCSPLLTMWNTDTPLQALYSNQISYQFAPMILALNVQLVRFKRLVCMVTWVATIDDKSIFALEFHGSEVELTDGKRRITLSEI</sequence>
<reference evidence="1 2" key="1">
    <citation type="submission" date="2021-06" db="EMBL/GenBank/DDBJ databases">
        <title>Caerostris extrusa draft genome.</title>
        <authorList>
            <person name="Kono N."/>
            <person name="Arakawa K."/>
        </authorList>
    </citation>
    <scope>NUCLEOTIDE SEQUENCE [LARGE SCALE GENOMIC DNA]</scope>
</reference>
<organism evidence="1 2">
    <name type="scientific">Caerostris extrusa</name>
    <name type="common">Bark spider</name>
    <name type="synonym">Caerostris bankana</name>
    <dbReference type="NCBI Taxonomy" id="172846"/>
    <lineage>
        <taxon>Eukaryota</taxon>
        <taxon>Metazoa</taxon>
        <taxon>Ecdysozoa</taxon>
        <taxon>Arthropoda</taxon>
        <taxon>Chelicerata</taxon>
        <taxon>Arachnida</taxon>
        <taxon>Araneae</taxon>
        <taxon>Araneomorphae</taxon>
        <taxon>Entelegynae</taxon>
        <taxon>Araneoidea</taxon>
        <taxon>Araneidae</taxon>
        <taxon>Caerostris</taxon>
    </lineage>
</organism>
<gene>
    <name evidence="1" type="ORF">CEXT_143461</name>
</gene>
<comment type="caution">
    <text evidence="1">The sequence shown here is derived from an EMBL/GenBank/DDBJ whole genome shotgun (WGS) entry which is preliminary data.</text>
</comment>
<dbReference type="EMBL" id="BPLR01018064">
    <property type="protein sequence ID" value="GIY96587.1"/>
    <property type="molecule type" value="Genomic_DNA"/>
</dbReference>
<name>A0AAV4XPM1_CAEEX</name>
<dbReference type="AlphaFoldDB" id="A0AAV4XPM1"/>